<accession>A0A5C6BBJ7</accession>
<name>A0A5C6BBJ7_9PLAN</name>
<organism evidence="1 2">
    <name type="scientific">Symmachiella macrocystis</name>
    <dbReference type="NCBI Taxonomy" id="2527985"/>
    <lineage>
        <taxon>Bacteria</taxon>
        <taxon>Pseudomonadati</taxon>
        <taxon>Planctomycetota</taxon>
        <taxon>Planctomycetia</taxon>
        <taxon>Planctomycetales</taxon>
        <taxon>Planctomycetaceae</taxon>
        <taxon>Symmachiella</taxon>
    </lineage>
</organism>
<keyword evidence="2" id="KW-1185">Reference proteome</keyword>
<gene>
    <name evidence="1" type="ORF">CA54_40680</name>
</gene>
<protein>
    <submittedName>
        <fullName evidence="1">Uncharacterized protein</fullName>
    </submittedName>
</protein>
<dbReference type="EMBL" id="SJPP01000002">
    <property type="protein sequence ID" value="TWU08831.1"/>
    <property type="molecule type" value="Genomic_DNA"/>
</dbReference>
<reference evidence="1 2" key="1">
    <citation type="submission" date="2019-02" db="EMBL/GenBank/DDBJ databases">
        <title>Deep-cultivation of Planctomycetes and their phenomic and genomic characterization uncovers novel biology.</title>
        <authorList>
            <person name="Wiegand S."/>
            <person name="Jogler M."/>
            <person name="Boedeker C."/>
            <person name="Pinto D."/>
            <person name="Vollmers J."/>
            <person name="Rivas-Marin E."/>
            <person name="Kohn T."/>
            <person name="Peeters S.H."/>
            <person name="Heuer A."/>
            <person name="Rast P."/>
            <person name="Oberbeckmann S."/>
            <person name="Bunk B."/>
            <person name="Jeske O."/>
            <person name="Meyerdierks A."/>
            <person name="Storesund J.E."/>
            <person name="Kallscheuer N."/>
            <person name="Luecker S."/>
            <person name="Lage O.M."/>
            <person name="Pohl T."/>
            <person name="Merkel B.J."/>
            <person name="Hornburger P."/>
            <person name="Mueller R.-W."/>
            <person name="Bruemmer F."/>
            <person name="Labrenz M."/>
            <person name="Spormann A.M."/>
            <person name="Op Den Camp H."/>
            <person name="Overmann J."/>
            <person name="Amann R."/>
            <person name="Jetten M.S.M."/>
            <person name="Mascher T."/>
            <person name="Medema M.H."/>
            <person name="Devos D.P."/>
            <person name="Kaster A.-K."/>
            <person name="Ovreas L."/>
            <person name="Rohde M."/>
            <person name="Galperin M.Y."/>
            <person name="Jogler C."/>
        </authorList>
    </citation>
    <scope>NUCLEOTIDE SEQUENCE [LARGE SCALE GENOMIC DNA]</scope>
    <source>
        <strain evidence="1 2">CA54</strain>
    </source>
</reference>
<dbReference type="Proteomes" id="UP000320735">
    <property type="component" value="Unassembled WGS sequence"/>
</dbReference>
<proteinExistence type="predicted"/>
<comment type="caution">
    <text evidence="1">The sequence shown here is derived from an EMBL/GenBank/DDBJ whole genome shotgun (WGS) entry which is preliminary data.</text>
</comment>
<evidence type="ECO:0000313" key="2">
    <source>
        <dbReference type="Proteomes" id="UP000320735"/>
    </source>
</evidence>
<sequence>MLFFRVELIMWLTLNQVGVIPLPDWRNKQITVLALLSVAGQSEYVVKDQCCWRAIFRSWEFRWSGRQMVH</sequence>
<dbReference type="AlphaFoldDB" id="A0A5C6BBJ7"/>
<evidence type="ECO:0000313" key="1">
    <source>
        <dbReference type="EMBL" id="TWU08831.1"/>
    </source>
</evidence>